<reference evidence="4" key="3">
    <citation type="submission" date="2025-08" db="UniProtKB">
        <authorList>
            <consortium name="RefSeq"/>
        </authorList>
    </citation>
    <scope>IDENTIFICATION</scope>
    <source>
        <strain evidence="4">NI907</strain>
    </source>
</reference>
<accession>A0A6P8B9H3</accession>
<evidence type="ECO:0000313" key="4">
    <source>
        <dbReference type="RefSeq" id="XP_030983850.1"/>
    </source>
</evidence>
<reference evidence="4" key="1">
    <citation type="journal article" date="2019" name="Mol. Biol. Evol.">
        <title>Blast fungal genomes show frequent chromosomal changes, gene gains and losses, and effector gene turnover.</title>
        <authorList>
            <person name="Gomez Luciano L.B."/>
            <person name="Jason Tsai I."/>
            <person name="Chuma I."/>
            <person name="Tosa Y."/>
            <person name="Chen Y.H."/>
            <person name="Li J.Y."/>
            <person name="Li M.Y."/>
            <person name="Jade Lu M.Y."/>
            <person name="Nakayashiki H."/>
            <person name="Li W.H."/>
        </authorList>
    </citation>
    <scope>NUCLEOTIDE SEQUENCE</scope>
    <source>
        <strain evidence="4">NI907</strain>
    </source>
</reference>
<gene>
    <name evidence="4" type="ORF">PgNI_02767</name>
</gene>
<keyword evidence="2" id="KW-1133">Transmembrane helix</keyword>
<keyword evidence="3" id="KW-1185">Reference proteome</keyword>
<organism evidence="3 4">
    <name type="scientific">Pyricularia grisea</name>
    <name type="common">Crabgrass-specific blast fungus</name>
    <name type="synonym">Magnaporthe grisea</name>
    <dbReference type="NCBI Taxonomy" id="148305"/>
    <lineage>
        <taxon>Eukaryota</taxon>
        <taxon>Fungi</taxon>
        <taxon>Dikarya</taxon>
        <taxon>Ascomycota</taxon>
        <taxon>Pezizomycotina</taxon>
        <taxon>Sordariomycetes</taxon>
        <taxon>Sordariomycetidae</taxon>
        <taxon>Magnaporthales</taxon>
        <taxon>Pyriculariaceae</taxon>
        <taxon>Pyricularia</taxon>
    </lineage>
</organism>
<dbReference type="GeneID" id="41957735"/>
<proteinExistence type="predicted"/>
<evidence type="ECO:0000256" key="1">
    <source>
        <dbReference type="SAM" id="MobiDB-lite"/>
    </source>
</evidence>
<reference evidence="4" key="2">
    <citation type="submission" date="2019-10" db="EMBL/GenBank/DDBJ databases">
        <authorList>
            <consortium name="NCBI Genome Project"/>
        </authorList>
    </citation>
    <scope>NUCLEOTIDE SEQUENCE</scope>
    <source>
        <strain evidence="4">NI907</strain>
    </source>
</reference>
<protein>
    <submittedName>
        <fullName evidence="4">Uncharacterized protein</fullName>
    </submittedName>
</protein>
<keyword evidence="2" id="KW-0812">Transmembrane</keyword>
<feature type="transmembrane region" description="Helical" evidence="2">
    <location>
        <begin position="55"/>
        <end position="75"/>
    </location>
</feature>
<dbReference type="Proteomes" id="UP000515153">
    <property type="component" value="Unplaced"/>
</dbReference>
<name>A0A6P8B9H3_PYRGI</name>
<dbReference type="AlphaFoldDB" id="A0A6P8B9H3"/>
<dbReference type="RefSeq" id="XP_030983850.1">
    <property type="nucleotide sequence ID" value="XM_031122824.1"/>
</dbReference>
<sequence length="389" mass="41766">MPRTFSLQFFHTSSLLPTPIRRRIYEMAQKAEDGIGNNSRPNKTKEPMPLPRQTLIHLLLVVLAVLASTAMSYAVGGDKSDRSQLQQRQAAPSPPTSSGAASGTAVPAVCVSVDSANPIGDIYPMNATGVLNATLTILPITMEAARRIIPTKYAILERPLRAALPNFPEGMYPVLLQAAHDHDVGLYGLGFKLPDFSRVGYEFPFIDLLGDGYSSFRWAPAQFLSADNGMAVNGSRDYGTIVHPATFDPACDAFRPSDDGKFLFSAKSVEPESSLNLEFTLTSGTGAVDSLPYPVSFFRNITNQPSFADGNKCDQMIRLFNTTLSQSPSGAPAAVKGRVSTTNVGLGEELKEGDVEGIHVTTAFVENNYLDCQLLKGYMGTGGSGDSDV</sequence>
<evidence type="ECO:0000256" key="2">
    <source>
        <dbReference type="SAM" id="Phobius"/>
    </source>
</evidence>
<evidence type="ECO:0000313" key="3">
    <source>
        <dbReference type="Proteomes" id="UP000515153"/>
    </source>
</evidence>
<dbReference type="KEGG" id="pgri:PgNI_02767"/>
<feature type="region of interest" description="Disordered" evidence="1">
    <location>
        <begin position="77"/>
        <end position="103"/>
    </location>
</feature>
<keyword evidence="2" id="KW-0472">Membrane</keyword>